<dbReference type="EMBL" id="LRBV02000005">
    <property type="status" value="NOT_ANNOTATED_CDS"/>
    <property type="molecule type" value="Genomic_DNA"/>
</dbReference>
<dbReference type="EnsemblPlants" id="QL05p024957:mrna">
    <property type="protein sequence ID" value="QL05p024957:mrna:CDS:1"/>
    <property type="gene ID" value="QL05p024957"/>
</dbReference>
<reference evidence="1" key="2">
    <citation type="submission" date="2021-01" db="UniProtKB">
        <authorList>
            <consortium name="EnsemblPlants"/>
        </authorList>
    </citation>
    <scope>IDENTIFICATION</scope>
</reference>
<name>A0A7N2R4J8_QUELO</name>
<keyword evidence="2" id="KW-1185">Reference proteome</keyword>
<accession>A0A7N2R4J8</accession>
<dbReference type="Gramene" id="QL05p024957:mrna">
    <property type="protein sequence ID" value="QL05p024957:mrna:CDS:1"/>
    <property type="gene ID" value="QL05p024957"/>
</dbReference>
<protein>
    <submittedName>
        <fullName evidence="1">Uncharacterized protein</fullName>
    </submittedName>
</protein>
<dbReference type="Proteomes" id="UP000594261">
    <property type="component" value="Chromosome 5"/>
</dbReference>
<evidence type="ECO:0000313" key="2">
    <source>
        <dbReference type="Proteomes" id="UP000594261"/>
    </source>
</evidence>
<evidence type="ECO:0000313" key="1">
    <source>
        <dbReference type="EnsemblPlants" id="QL05p024957:mrna:CDS:1"/>
    </source>
</evidence>
<proteinExistence type="predicted"/>
<reference evidence="1 2" key="1">
    <citation type="journal article" date="2016" name="G3 (Bethesda)">
        <title>First Draft Assembly and Annotation of the Genome of a California Endemic Oak Quercus lobata Nee (Fagaceae).</title>
        <authorList>
            <person name="Sork V.L."/>
            <person name="Fitz-Gibbon S.T."/>
            <person name="Puiu D."/>
            <person name="Crepeau M."/>
            <person name="Gugger P.F."/>
            <person name="Sherman R."/>
            <person name="Stevens K."/>
            <person name="Langley C.H."/>
            <person name="Pellegrini M."/>
            <person name="Salzberg S.L."/>
        </authorList>
    </citation>
    <scope>NUCLEOTIDE SEQUENCE [LARGE SCALE GENOMIC DNA]</scope>
    <source>
        <strain evidence="1 2">cv. SW786</strain>
    </source>
</reference>
<dbReference type="AlphaFoldDB" id="A0A7N2R4J8"/>
<dbReference type="InParanoid" id="A0A7N2R4J8"/>
<organism evidence="1 2">
    <name type="scientific">Quercus lobata</name>
    <name type="common">Valley oak</name>
    <dbReference type="NCBI Taxonomy" id="97700"/>
    <lineage>
        <taxon>Eukaryota</taxon>
        <taxon>Viridiplantae</taxon>
        <taxon>Streptophyta</taxon>
        <taxon>Embryophyta</taxon>
        <taxon>Tracheophyta</taxon>
        <taxon>Spermatophyta</taxon>
        <taxon>Magnoliopsida</taxon>
        <taxon>eudicotyledons</taxon>
        <taxon>Gunneridae</taxon>
        <taxon>Pentapetalae</taxon>
        <taxon>rosids</taxon>
        <taxon>fabids</taxon>
        <taxon>Fagales</taxon>
        <taxon>Fagaceae</taxon>
        <taxon>Quercus</taxon>
    </lineage>
</organism>
<sequence length="97" mass="11007">MLLEESNIDLVPSSPKVNNNNVAKKTTLIMQCEVVRRRSPRLSLSQGFKRLPRLSSDRGNLESLKSHHRRDDALPLPLPLPDSLRLKVLEILCDVLN</sequence>